<dbReference type="Pfam" id="PF08321">
    <property type="entry name" value="PPP5"/>
    <property type="match status" value="1"/>
</dbReference>
<evidence type="ECO:0000256" key="7">
    <source>
        <dbReference type="ARBA" id="ARBA00023211"/>
    </source>
</evidence>
<feature type="repeat" description="TPR" evidence="8">
    <location>
        <begin position="476"/>
        <end position="509"/>
    </location>
</feature>
<feature type="compositionally biased region" description="Low complexity" evidence="10">
    <location>
        <begin position="55"/>
        <end position="108"/>
    </location>
</feature>
<dbReference type="PROSITE" id="PS50005">
    <property type="entry name" value="TPR"/>
    <property type="match status" value="1"/>
</dbReference>
<evidence type="ECO:0000313" key="14">
    <source>
        <dbReference type="Proteomes" id="UP001215151"/>
    </source>
</evidence>
<dbReference type="SUPFAM" id="SSF56300">
    <property type="entry name" value="Metallo-dependent phosphatases"/>
    <property type="match status" value="1"/>
</dbReference>
<evidence type="ECO:0000256" key="5">
    <source>
        <dbReference type="ARBA" id="ARBA00022801"/>
    </source>
</evidence>
<dbReference type="Pfam" id="PF00515">
    <property type="entry name" value="TPR_1"/>
    <property type="match status" value="1"/>
</dbReference>
<keyword evidence="3" id="KW-0479">Metal-binding</keyword>
<keyword evidence="5 9" id="KW-0378">Hydrolase</keyword>
<dbReference type="InterPro" id="IPR006186">
    <property type="entry name" value="Ser/Thr-sp_prot-phosphatase"/>
</dbReference>
<dbReference type="SMART" id="SM00028">
    <property type="entry name" value="TPR"/>
    <property type="match status" value="2"/>
</dbReference>
<evidence type="ECO:0000256" key="11">
    <source>
        <dbReference type="SAM" id="SignalP"/>
    </source>
</evidence>
<dbReference type="Gene3D" id="1.10.530.10">
    <property type="match status" value="1"/>
</dbReference>
<evidence type="ECO:0000256" key="3">
    <source>
        <dbReference type="ARBA" id="ARBA00022723"/>
    </source>
</evidence>
<gene>
    <name evidence="13" type="ORF">ONZ51_g11322</name>
</gene>
<dbReference type="EMBL" id="JAPEVG010000525">
    <property type="protein sequence ID" value="KAJ8457779.1"/>
    <property type="molecule type" value="Genomic_DNA"/>
</dbReference>
<dbReference type="GO" id="GO:0004722">
    <property type="term" value="F:protein serine/threonine phosphatase activity"/>
    <property type="evidence" value="ECO:0007669"/>
    <property type="project" value="UniProtKB-EC"/>
</dbReference>
<dbReference type="InterPro" id="IPR019734">
    <property type="entry name" value="TPR_rpt"/>
</dbReference>
<comment type="caution">
    <text evidence="13">The sequence shown here is derived from an EMBL/GenBank/DDBJ whole genome shotgun (WGS) entry which is preliminary data.</text>
</comment>
<evidence type="ECO:0000256" key="6">
    <source>
        <dbReference type="ARBA" id="ARBA00022803"/>
    </source>
</evidence>
<dbReference type="Gene3D" id="1.25.40.10">
    <property type="entry name" value="Tetratricopeptide repeat domain"/>
    <property type="match status" value="1"/>
</dbReference>
<evidence type="ECO:0000256" key="2">
    <source>
        <dbReference type="ARBA" id="ARBA00008786"/>
    </source>
</evidence>
<keyword evidence="7" id="KW-0464">Manganese</keyword>
<dbReference type="Pfam" id="PF01464">
    <property type="entry name" value="SLT"/>
    <property type="match status" value="1"/>
</dbReference>
<organism evidence="13 14">
    <name type="scientific">Trametes cubensis</name>
    <dbReference type="NCBI Taxonomy" id="1111947"/>
    <lineage>
        <taxon>Eukaryota</taxon>
        <taxon>Fungi</taxon>
        <taxon>Dikarya</taxon>
        <taxon>Basidiomycota</taxon>
        <taxon>Agaricomycotina</taxon>
        <taxon>Agaricomycetes</taxon>
        <taxon>Polyporales</taxon>
        <taxon>Polyporaceae</taxon>
        <taxon>Trametes</taxon>
    </lineage>
</organism>
<feature type="domain" description="Serine/threonine specific protein phosphatases" evidence="12">
    <location>
        <begin position="688"/>
        <end position="693"/>
    </location>
</feature>
<dbReference type="Gene3D" id="3.60.21.10">
    <property type="match status" value="1"/>
</dbReference>
<accession>A0AAD7X7Y6</accession>
<evidence type="ECO:0000313" key="13">
    <source>
        <dbReference type="EMBL" id="KAJ8457779.1"/>
    </source>
</evidence>
<dbReference type="InterPro" id="IPR051134">
    <property type="entry name" value="PPP_phosphatase"/>
</dbReference>
<dbReference type="SUPFAM" id="SSF53955">
    <property type="entry name" value="Lysozyme-like"/>
    <property type="match status" value="1"/>
</dbReference>
<keyword evidence="6 8" id="KW-0802">TPR repeat</keyword>
<feature type="region of interest" description="Disordered" evidence="10">
    <location>
        <begin position="30"/>
        <end position="113"/>
    </location>
</feature>
<dbReference type="InterPro" id="IPR008258">
    <property type="entry name" value="Transglycosylase_SLT_dom_1"/>
</dbReference>
<evidence type="ECO:0000256" key="8">
    <source>
        <dbReference type="PROSITE-ProRule" id="PRU00339"/>
    </source>
</evidence>
<dbReference type="PROSITE" id="PS50293">
    <property type="entry name" value="TPR_REGION"/>
    <property type="match status" value="1"/>
</dbReference>
<comment type="similarity">
    <text evidence="2">Belongs to the PPP phosphatase family. PP-5 (PP-T) subfamily.</text>
</comment>
<dbReference type="Pfam" id="PF00149">
    <property type="entry name" value="Metallophos"/>
    <property type="match status" value="1"/>
</dbReference>
<proteinExistence type="inferred from homology"/>
<dbReference type="PANTHER" id="PTHR45668:SF5">
    <property type="entry name" value="SERINE_THREONINE-PROTEIN PHOSPHATASE 5"/>
    <property type="match status" value="1"/>
</dbReference>
<sequence>MKLSAPFVLILAALGVAEAATHLNHGRVARHHALSRNNSVGKRADKSGRCKVRPTSTLVSSSSTHHSSTHSSTHAAQTTPAALNNKDNDNGSSSSSSSSSSGSNKGSGKTLGTANSLIRFSSNSACGGPNASKDITATRGPNGDIDWLNCGVNNGGWNPPYVQVSDIVAVDLYEALKDPNTPFKACSAYIDTFVKYANQHNIPPILIASIAMQESSCDPNTVGGAGEQGLMQITKDKCGGAPGGNCKDVDYNIKTGTAFFAQTLSDNGGSLLLTIGQYNGWPKGMTYDSATAAAHGNCCPCQNNLDYLMQTLNGWVLNVDPYTSSPRIGQYFNLDPDLIRHGKHQYQQRFRLIAAVLARRIYTRELAAALTDALEAEHSGRLGGGQGGGGETKGGGEQGVRVYVLPLLCVLLIFAVPGACAHDFNRAADLYSQAIEKNPLDPTLWCNRAYTRIKLEEHGYGLADATTAIELDPKYAKAYYRRATCYLQTLKYKQAIADFKKLLTLEPQNQLVRMQLDSTQKILRKVEFEKAIEMEEEKSPVERCFEIIAEGGCEVDKTYAGPVLPQADDGKYTITAEFVRDMIQWFKDGKTIPRRYVWEIVLGAHSHFVQEESLVNVDIEDGMTIDVIGDVHGQYYDYLHLLSLTGEPNENHALLMNGDLVDRGSWSIEVIITALAFKWLYPRRMYINRGNHESKEMNRTYGFEGEAKHKFGEQTYKLFAYIFTEMPLATLVSATKPPVDSTKNVILSPEGRKRYFVVHGGLFSKDGITLDDVRQIKRIGQQPGQEGLMCELLWTDPQELPGRGPSKRGVGIAFGPDVTKRWCEANGVTGVIRSHEVRQGDADCLSIDGYSIEHDGLCTTVFSAPNYVDQAGNKGAFIRIDAAGSQQYTQFDAQPHPPMKPMAYASGGLASLLM</sequence>
<comment type="cofactor">
    <cofactor evidence="1">
        <name>Mn(2+)</name>
        <dbReference type="ChEBI" id="CHEBI:29035"/>
    </cofactor>
</comment>
<dbReference type="SUPFAM" id="SSF48452">
    <property type="entry name" value="TPR-like"/>
    <property type="match status" value="1"/>
</dbReference>
<dbReference type="PROSITE" id="PS00125">
    <property type="entry name" value="SER_THR_PHOSPHATASE"/>
    <property type="match status" value="1"/>
</dbReference>
<dbReference type="InterPro" id="IPR011990">
    <property type="entry name" value="TPR-like_helical_dom_sf"/>
</dbReference>
<dbReference type="InterPro" id="IPR013235">
    <property type="entry name" value="PPP_dom"/>
</dbReference>
<feature type="chain" id="PRO_5042028066" description="Serine/threonine-protein phosphatase" evidence="11">
    <location>
        <begin position="20"/>
        <end position="914"/>
    </location>
</feature>
<keyword evidence="4" id="KW-0677">Repeat</keyword>
<dbReference type="SMART" id="SM00156">
    <property type="entry name" value="PP2Ac"/>
    <property type="match status" value="1"/>
</dbReference>
<dbReference type="InterPro" id="IPR041753">
    <property type="entry name" value="PP5_C"/>
</dbReference>
<dbReference type="CDD" id="cd07417">
    <property type="entry name" value="MPP_PP5_C"/>
    <property type="match status" value="1"/>
</dbReference>
<dbReference type="AlphaFoldDB" id="A0AAD7X7Y6"/>
<dbReference type="InterPro" id="IPR023346">
    <property type="entry name" value="Lysozyme-like_dom_sf"/>
</dbReference>
<dbReference type="InterPro" id="IPR004843">
    <property type="entry name" value="Calcineurin-like_PHP"/>
</dbReference>
<keyword evidence="14" id="KW-1185">Reference proteome</keyword>
<evidence type="ECO:0000259" key="12">
    <source>
        <dbReference type="PROSITE" id="PS00125"/>
    </source>
</evidence>
<keyword evidence="11" id="KW-0732">Signal</keyword>
<evidence type="ECO:0000256" key="1">
    <source>
        <dbReference type="ARBA" id="ARBA00001936"/>
    </source>
</evidence>
<evidence type="ECO:0000256" key="9">
    <source>
        <dbReference type="RuleBase" id="RU004273"/>
    </source>
</evidence>
<comment type="catalytic activity">
    <reaction evidence="9">
        <text>O-phospho-L-threonyl-[protein] + H2O = L-threonyl-[protein] + phosphate</text>
        <dbReference type="Rhea" id="RHEA:47004"/>
        <dbReference type="Rhea" id="RHEA-COMP:11060"/>
        <dbReference type="Rhea" id="RHEA-COMP:11605"/>
        <dbReference type="ChEBI" id="CHEBI:15377"/>
        <dbReference type="ChEBI" id="CHEBI:30013"/>
        <dbReference type="ChEBI" id="CHEBI:43474"/>
        <dbReference type="ChEBI" id="CHEBI:61977"/>
        <dbReference type="EC" id="3.1.3.16"/>
    </reaction>
</comment>
<name>A0AAD7X7Y6_9APHY</name>
<protein>
    <recommendedName>
        <fullName evidence="9">Serine/threonine-protein phosphatase</fullName>
        <ecNumber evidence="9">3.1.3.16</ecNumber>
    </recommendedName>
</protein>
<dbReference type="GO" id="GO:0046872">
    <property type="term" value="F:metal ion binding"/>
    <property type="evidence" value="ECO:0007669"/>
    <property type="project" value="UniProtKB-KW"/>
</dbReference>
<dbReference type="EC" id="3.1.3.16" evidence="9"/>
<reference evidence="13" key="1">
    <citation type="submission" date="2022-11" db="EMBL/GenBank/DDBJ databases">
        <title>Genome Sequence of Cubamyces cubensis.</title>
        <authorList>
            <person name="Buettner E."/>
        </authorList>
    </citation>
    <scope>NUCLEOTIDE SEQUENCE</scope>
    <source>
        <strain evidence="13">MPL-01</strain>
    </source>
</reference>
<evidence type="ECO:0000256" key="4">
    <source>
        <dbReference type="ARBA" id="ARBA00022737"/>
    </source>
</evidence>
<dbReference type="Proteomes" id="UP001215151">
    <property type="component" value="Unassembled WGS sequence"/>
</dbReference>
<dbReference type="PANTHER" id="PTHR45668">
    <property type="entry name" value="SERINE/THREONINE-PROTEIN PHOSPHATASE 5-RELATED"/>
    <property type="match status" value="1"/>
</dbReference>
<dbReference type="InterPro" id="IPR029052">
    <property type="entry name" value="Metallo-depent_PP-like"/>
</dbReference>
<feature type="signal peptide" evidence="11">
    <location>
        <begin position="1"/>
        <end position="19"/>
    </location>
</feature>
<dbReference type="PRINTS" id="PR00114">
    <property type="entry name" value="STPHPHTASE"/>
</dbReference>
<evidence type="ECO:0000256" key="10">
    <source>
        <dbReference type="SAM" id="MobiDB-lite"/>
    </source>
</evidence>